<feature type="transmembrane region" description="Helical" evidence="1">
    <location>
        <begin position="71"/>
        <end position="91"/>
    </location>
</feature>
<dbReference type="AlphaFoldDB" id="A0AAD7DJX4"/>
<feature type="transmembrane region" description="Helical" evidence="1">
    <location>
        <begin position="45"/>
        <end position="65"/>
    </location>
</feature>
<keyword evidence="1" id="KW-1133">Transmembrane helix</keyword>
<feature type="transmembrane region" description="Helical" evidence="1">
    <location>
        <begin position="98"/>
        <end position="120"/>
    </location>
</feature>
<evidence type="ECO:0000256" key="1">
    <source>
        <dbReference type="SAM" id="Phobius"/>
    </source>
</evidence>
<feature type="transmembrane region" description="Helical" evidence="1">
    <location>
        <begin position="12"/>
        <end position="33"/>
    </location>
</feature>
<proteinExistence type="predicted"/>
<dbReference type="EMBL" id="JARKIE010000051">
    <property type="protein sequence ID" value="KAJ7692604.1"/>
    <property type="molecule type" value="Genomic_DNA"/>
</dbReference>
<organism evidence="2 3">
    <name type="scientific">Mycena rosella</name>
    <name type="common">Pink bonnet</name>
    <name type="synonym">Agaricus rosellus</name>
    <dbReference type="NCBI Taxonomy" id="1033263"/>
    <lineage>
        <taxon>Eukaryota</taxon>
        <taxon>Fungi</taxon>
        <taxon>Dikarya</taxon>
        <taxon>Basidiomycota</taxon>
        <taxon>Agaricomycotina</taxon>
        <taxon>Agaricomycetes</taxon>
        <taxon>Agaricomycetidae</taxon>
        <taxon>Agaricales</taxon>
        <taxon>Marasmiineae</taxon>
        <taxon>Mycenaceae</taxon>
        <taxon>Mycena</taxon>
    </lineage>
</organism>
<keyword evidence="3" id="KW-1185">Reference proteome</keyword>
<keyword evidence="1" id="KW-0812">Transmembrane</keyword>
<comment type="caution">
    <text evidence="2">The sequence shown here is derived from an EMBL/GenBank/DDBJ whole genome shotgun (WGS) entry which is preliminary data.</text>
</comment>
<gene>
    <name evidence="2" type="ORF">B0H17DRAFT_1061339</name>
</gene>
<protein>
    <recommendedName>
        <fullName evidence="4">Transmembrane protein</fullName>
    </recommendedName>
</protein>
<evidence type="ECO:0000313" key="2">
    <source>
        <dbReference type="EMBL" id="KAJ7692604.1"/>
    </source>
</evidence>
<dbReference type="Proteomes" id="UP001221757">
    <property type="component" value="Unassembled WGS sequence"/>
</dbReference>
<evidence type="ECO:0000313" key="3">
    <source>
        <dbReference type="Proteomes" id="UP001221757"/>
    </source>
</evidence>
<keyword evidence="1" id="KW-0472">Membrane</keyword>
<accession>A0AAD7DJX4</accession>
<name>A0AAD7DJX4_MYCRO</name>
<feature type="transmembrane region" description="Helical" evidence="1">
    <location>
        <begin position="161"/>
        <end position="183"/>
    </location>
</feature>
<evidence type="ECO:0008006" key="4">
    <source>
        <dbReference type="Google" id="ProtNLM"/>
    </source>
</evidence>
<sequence>MPWTSIFFNPTLRVNVLQLLLLSLTLPVNLAIASFSTGNVSLRSLILTIGAAFFILLHHVASLFLSRFSGVIIVDWLLLVFESAGVGFTIFRISGLSLLALPTLIALIIMLSFRTATVLASPDRLWEQKLEFWGGCRATHRSPWMVLLNRPLGSRLLGESIFAIIVRCVILIVIGISLPVLGVNKIFFQPSRASVYSRPQSNAFPMSMSVSDCPTFPTTLSNLPGLAIENLFTVATCPVTWADIDRMNVSITFSPFGVPYGIYPGMGDFNDIVMFTQPILVLADFNLFAYMTWTNRQLVSTHSGFLSLFNAFLPGRNVQHMEVHSLLSAPGSGPTTTTSTPSASDILKGIPESTTTVNMAIVQRESLATKFVQDYTDATAL</sequence>
<reference evidence="2" key="1">
    <citation type="submission" date="2023-03" db="EMBL/GenBank/DDBJ databases">
        <title>Massive genome expansion in bonnet fungi (Mycena s.s.) driven by repeated elements and novel gene families across ecological guilds.</title>
        <authorList>
            <consortium name="Lawrence Berkeley National Laboratory"/>
            <person name="Harder C.B."/>
            <person name="Miyauchi S."/>
            <person name="Viragh M."/>
            <person name="Kuo A."/>
            <person name="Thoen E."/>
            <person name="Andreopoulos B."/>
            <person name="Lu D."/>
            <person name="Skrede I."/>
            <person name="Drula E."/>
            <person name="Henrissat B."/>
            <person name="Morin E."/>
            <person name="Kohler A."/>
            <person name="Barry K."/>
            <person name="LaButti K."/>
            <person name="Morin E."/>
            <person name="Salamov A."/>
            <person name="Lipzen A."/>
            <person name="Mereny Z."/>
            <person name="Hegedus B."/>
            <person name="Baldrian P."/>
            <person name="Stursova M."/>
            <person name="Weitz H."/>
            <person name="Taylor A."/>
            <person name="Grigoriev I.V."/>
            <person name="Nagy L.G."/>
            <person name="Martin F."/>
            <person name="Kauserud H."/>
        </authorList>
    </citation>
    <scope>NUCLEOTIDE SEQUENCE</scope>
    <source>
        <strain evidence="2">CBHHK067</strain>
    </source>
</reference>